<dbReference type="SUPFAM" id="SSF48403">
    <property type="entry name" value="Ankyrin repeat"/>
    <property type="match status" value="1"/>
</dbReference>
<reference evidence="1" key="2">
    <citation type="journal article" date="2007" name="Science">
        <title>Draft genome sequence of the sexually transmitted pathogen Trichomonas vaginalis.</title>
        <authorList>
            <person name="Carlton J.M."/>
            <person name="Hirt R.P."/>
            <person name="Silva J.C."/>
            <person name="Delcher A.L."/>
            <person name="Schatz M."/>
            <person name="Zhao Q."/>
            <person name="Wortman J.R."/>
            <person name="Bidwell S.L."/>
            <person name="Alsmark U.C.M."/>
            <person name="Besteiro S."/>
            <person name="Sicheritz-Ponten T."/>
            <person name="Noel C.J."/>
            <person name="Dacks J.B."/>
            <person name="Foster P.G."/>
            <person name="Simillion C."/>
            <person name="Van de Peer Y."/>
            <person name="Miranda-Saavedra D."/>
            <person name="Barton G.J."/>
            <person name="Westrop G.D."/>
            <person name="Mueller S."/>
            <person name="Dessi D."/>
            <person name="Fiori P.L."/>
            <person name="Ren Q."/>
            <person name="Paulsen I."/>
            <person name="Zhang H."/>
            <person name="Bastida-Corcuera F.D."/>
            <person name="Simoes-Barbosa A."/>
            <person name="Brown M.T."/>
            <person name="Hayes R.D."/>
            <person name="Mukherjee M."/>
            <person name="Okumura C.Y."/>
            <person name="Schneider R."/>
            <person name="Smith A.J."/>
            <person name="Vanacova S."/>
            <person name="Villalvazo M."/>
            <person name="Haas B.J."/>
            <person name="Pertea M."/>
            <person name="Feldblyum T.V."/>
            <person name="Utterback T.R."/>
            <person name="Shu C.L."/>
            <person name="Osoegawa K."/>
            <person name="de Jong P.J."/>
            <person name="Hrdy I."/>
            <person name="Horvathova L."/>
            <person name="Zubacova Z."/>
            <person name="Dolezal P."/>
            <person name="Malik S.B."/>
            <person name="Logsdon J.M. Jr."/>
            <person name="Henze K."/>
            <person name="Gupta A."/>
            <person name="Wang C.C."/>
            <person name="Dunne R.L."/>
            <person name="Upcroft J.A."/>
            <person name="Upcroft P."/>
            <person name="White O."/>
            <person name="Salzberg S.L."/>
            <person name="Tang P."/>
            <person name="Chiu C.-H."/>
            <person name="Lee Y.-S."/>
            <person name="Embley T.M."/>
            <person name="Coombs G.H."/>
            <person name="Mottram J.C."/>
            <person name="Tachezy J."/>
            <person name="Fraser-Liggett C.M."/>
            <person name="Johnson P.J."/>
        </authorList>
    </citation>
    <scope>NUCLEOTIDE SEQUENCE [LARGE SCALE GENOMIC DNA]</scope>
    <source>
        <strain evidence="1">G3</strain>
    </source>
</reference>
<evidence type="ECO:0000313" key="1">
    <source>
        <dbReference type="EMBL" id="EAX94598.1"/>
    </source>
</evidence>
<dbReference type="EMBL" id="DS113849">
    <property type="protein sequence ID" value="EAX94598.1"/>
    <property type="molecule type" value="Genomic_DNA"/>
</dbReference>
<sequence length="69" mass="8103">MYNDLERFISFTEREGFDKDQLILSSLYPYNCDFSLLELCCYHGAVDCFKLLLTNKLLWGNSSSFCSRK</sequence>
<dbReference type="PANTHER" id="PTHR24182:SF13">
    <property type="entry name" value="LD18443P"/>
    <property type="match status" value="1"/>
</dbReference>
<name>A2FKI6_TRIV3</name>
<accession>A2FKI6</accession>
<dbReference type="InterPro" id="IPR036770">
    <property type="entry name" value="Ankyrin_rpt-contain_sf"/>
</dbReference>
<dbReference type="RefSeq" id="XP_001307528.1">
    <property type="nucleotide sequence ID" value="XM_001307527.1"/>
</dbReference>
<protein>
    <recommendedName>
        <fullName evidence="3">DUF3447 domain-containing protein</fullName>
    </recommendedName>
</protein>
<reference evidence="1" key="1">
    <citation type="submission" date="2006-10" db="EMBL/GenBank/DDBJ databases">
        <authorList>
            <person name="Amadeo P."/>
            <person name="Zhao Q."/>
            <person name="Wortman J."/>
            <person name="Fraser-Liggett C."/>
            <person name="Carlton J."/>
        </authorList>
    </citation>
    <scope>NUCLEOTIDE SEQUENCE</scope>
    <source>
        <strain evidence="1">G3</strain>
    </source>
</reference>
<organism evidence="1 2">
    <name type="scientific">Trichomonas vaginalis (strain ATCC PRA-98 / G3)</name>
    <dbReference type="NCBI Taxonomy" id="412133"/>
    <lineage>
        <taxon>Eukaryota</taxon>
        <taxon>Metamonada</taxon>
        <taxon>Parabasalia</taxon>
        <taxon>Trichomonadida</taxon>
        <taxon>Trichomonadidae</taxon>
        <taxon>Trichomonas</taxon>
    </lineage>
</organism>
<keyword evidence="2" id="KW-1185">Reference proteome</keyword>
<gene>
    <name evidence="1" type="ORF">TVAG_135050</name>
</gene>
<evidence type="ECO:0008006" key="3">
    <source>
        <dbReference type="Google" id="ProtNLM"/>
    </source>
</evidence>
<dbReference type="PANTHER" id="PTHR24182">
    <property type="entry name" value="ANKYRIN REPEAT AND SOCS BOX CONTAINING 4"/>
    <property type="match status" value="1"/>
</dbReference>
<dbReference type="VEuPathDB" id="TrichDB:TVAGG3_0075160"/>
<evidence type="ECO:0000313" key="2">
    <source>
        <dbReference type="Proteomes" id="UP000001542"/>
    </source>
</evidence>
<dbReference type="InParanoid" id="A2FKI6"/>
<dbReference type="AlphaFoldDB" id="A2FKI6"/>
<dbReference type="KEGG" id="tva:4752335"/>
<dbReference type="Proteomes" id="UP000001542">
    <property type="component" value="Unassembled WGS sequence"/>
</dbReference>
<proteinExistence type="predicted"/>